<dbReference type="AlphaFoldDB" id="A0A2C7A3T7"/>
<keyword evidence="2" id="KW-0732">Signal</keyword>
<evidence type="ECO:0000256" key="1">
    <source>
        <dbReference type="ARBA" id="ARBA00008769"/>
    </source>
</evidence>
<dbReference type="Proteomes" id="UP000223527">
    <property type="component" value="Unassembled WGS sequence"/>
</dbReference>
<gene>
    <name evidence="3" type="ORF">CR162_20870</name>
</gene>
<dbReference type="GO" id="GO:0008643">
    <property type="term" value="P:carbohydrate transport"/>
    <property type="evidence" value="ECO:0007669"/>
    <property type="project" value="InterPro"/>
</dbReference>
<proteinExistence type="inferred from homology"/>
<evidence type="ECO:0000313" key="3">
    <source>
        <dbReference type="EMBL" id="PHK93010.1"/>
    </source>
</evidence>
<name>A0A2C7A3T7_9PROT</name>
<comment type="caution">
    <text evidence="3">The sequence shown here is derived from an EMBL/GenBank/DDBJ whole genome shotgun (WGS) entry which is preliminary data.</text>
</comment>
<organism evidence="3 4">
    <name type="scientific">Teichococcus rhizosphaerae</name>
    <dbReference type="NCBI Taxonomy" id="1335062"/>
    <lineage>
        <taxon>Bacteria</taxon>
        <taxon>Pseudomonadati</taxon>
        <taxon>Pseudomonadota</taxon>
        <taxon>Alphaproteobacteria</taxon>
        <taxon>Acetobacterales</taxon>
        <taxon>Roseomonadaceae</taxon>
        <taxon>Roseomonas</taxon>
    </lineage>
</organism>
<dbReference type="Pfam" id="PF04966">
    <property type="entry name" value="OprB"/>
    <property type="match status" value="1"/>
</dbReference>
<keyword evidence="4" id="KW-1185">Reference proteome</keyword>
<dbReference type="GO" id="GO:0015288">
    <property type="term" value="F:porin activity"/>
    <property type="evidence" value="ECO:0007669"/>
    <property type="project" value="InterPro"/>
</dbReference>
<reference evidence="3 4" key="1">
    <citation type="submission" date="2017-10" db="EMBL/GenBank/DDBJ databases">
        <authorList>
            <person name="Banno H."/>
            <person name="Chua N.-H."/>
        </authorList>
    </citation>
    <scope>NUCLEOTIDE SEQUENCE [LARGE SCALE GENOMIC DNA]</scope>
    <source>
        <strain evidence="3 4">YW11</strain>
    </source>
</reference>
<dbReference type="InterPro" id="IPR052932">
    <property type="entry name" value="OprB_Porin"/>
</dbReference>
<dbReference type="OrthoDB" id="177316at2"/>
<comment type="similarity">
    <text evidence="1 2">Belongs to the OprB family.</text>
</comment>
<feature type="chain" id="PRO_5011814783" evidence="2">
    <location>
        <begin position="29"/>
        <end position="451"/>
    </location>
</feature>
<evidence type="ECO:0000313" key="4">
    <source>
        <dbReference type="Proteomes" id="UP000223527"/>
    </source>
</evidence>
<dbReference type="PANTHER" id="PTHR37944">
    <property type="entry name" value="PORIN B"/>
    <property type="match status" value="1"/>
</dbReference>
<protein>
    <submittedName>
        <fullName evidence="3">Carbohydrate porin</fullName>
    </submittedName>
</protein>
<feature type="signal peptide" evidence="2">
    <location>
        <begin position="1"/>
        <end position="28"/>
    </location>
</feature>
<sequence length="451" mass="47005">MIHLRSAAGCFSLAAILAALHPAAPALAQAPGSVPADAACAEGHRLAQGVCVSAGLVVDGFANLRGGIHRSAAALGQLSAALEADLGQAISPALEGWSFGLSTVGIHGRQPTPTLVGSLAPVSNAEALSTFRLNELWVERSWEGVAAIRLGQLAVDSEFAAAEAAGLLRNGTFGWPVALATSLPSGGVAYPFAAPGIRLALGDPDGATGLRLGVFAGDPGGRYGDETDPQRHNRHGTNFSFNGGTFMILEAVTGGTAKEGPRPWTAKLGLWLHARGAFADQRRDAEGLSLADPASSGEPRGHRGNHGAYGIAEATLWRSGAQSLAAFGRVFAQPADRNLVSFQADAGIAWAGPFGRAGETFSLGTSFARIGQDARGLDRDIAAFGDEDRVRRDHEWVVEASYDIPLVEGRLHLRPGLQWLVHPAAREPDERVSGRPIRDALVAGLRLEATF</sequence>
<dbReference type="EMBL" id="PDNU01000076">
    <property type="protein sequence ID" value="PHK93010.1"/>
    <property type="molecule type" value="Genomic_DNA"/>
</dbReference>
<dbReference type="RefSeq" id="WP_099097424.1">
    <property type="nucleotide sequence ID" value="NZ_PDNU01000076.1"/>
</dbReference>
<dbReference type="Gene3D" id="2.40.160.180">
    <property type="entry name" value="Carbohydrate-selective porin OprB"/>
    <property type="match status" value="1"/>
</dbReference>
<dbReference type="GO" id="GO:0016020">
    <property type="term" value="C:membrane"/>
    <property type="evidence" value="ECO:0007669"/>
    <property type="project" value="InterPro"/>
</dbReference>
<accession>A0A2C7A3T7</accession>
<dbReference type="InterPro" id="IPR038673">
    <property type="entry name" value="OprB_sf"/>
</dbReference>
<evidence type="ECO:0000256" key="2">
    <source>
        <dbReference type="RuleBase" id="RU363072"/>
    </source>
</evidence>
<dbReference type="InterPro" id="IPR007049">
    <property type="entry name" value="Carb-sel_porin_OprB"/>
</dbReference>
<dbReference type="PANTHER" id="PTHR37944:SF1">
    <property type="entry name" value="PORIN B"/>
    <property type="match status" value="1"/>
</dbReference>